<comment type="subcellular location">
    <subcellularLocation>
        <location evidence="1">Cell membrane</location>
        <topology evidence="1">Multi-pass membrane protein</topology>
    </subcellularLocation>
</comment>
<dbReference type="EMBL" id="FUYS01000009">
    <property type="protein sequence ID" value="SKB81082.1"/>
    <property type="molecule type" value="Genomic_DNA"/>
</dbReference>
<dbReference type="PANTHER" id="PTHR30572">
    <property type="entry name" value="MEMBRANE COMPONENT OF TRANSPORTER-RELATED"/>
    <property type="match status" value="1"/>
</dbReference>
<evidence type="ECO:0000256" key="2">
    <source>
        <dbReference type="ARBA" id="ARBA00022475"/>
    </source>
</evidence>
<dbReference type="RefSeq" id="WP_079717874.1">
    <property type="nucleotide sequence ID" value="NZ_FUYS01000009.1"/>
</dbReference>
<gene>
    <name evidence="8" type="ORF">SAMN05660226_03219</name>
</gene>
<dbReference type="InterPro" id="IPR003838">
    <property type="entry name" value="ABC3_permease_C"/>
</dbReference>
<keyword evidence="3 6" id="KW-0812">Transmembrane</keyword>
<proteinExistence type="predicted"/>
<protein>
    <submittedName>
        <fullName evidence="8">FtsX-like permease family protein</fullName>
    </submittedName>
</protein>
<accession>A0A1T5EAL0</accession>
<evidence type="ECO:0000256" key="4">
    <source>
        <dbReference type="ARBA" id="ARBA00022989"/>
    </source>
</evidence>
<evidence type="ECO:0000256" key="6">
    <source>
        <dbReference type="SAM" id="Phobius"/>
    </source>
</evidence>
<evidence type="ECO:0000256" key="5">
    <source>
        <dbReference type="ARBA" id="ARBA00023136"/>
    </source>
</evidence>
<evidence type="ECO:0000256" key="1">
    <source>
        <dbReference type="ARBA" id="ARBA00004651"/>
    </source>
</evidence>
<reference evidence="8 9" key="1">
    <citation type="submission" date="2017-02" db="EMBL/GenBank/DDBJ databases">
        <authorList>
            <person name="Peterson S.W."/>
        </authorList>
    </citation>
    <scope>NUCLEOTIDE SEQUENCE [LARGE SCALE GENOMIC DNA]</scope>
    <source>
        <strain evidence="8 9">DSM 22899</strain>
    </source>
</reference>
<keyword evidence="2" id="KW-1003">Cell membrane</keyword>
<dbReference type="Proteomes" id="UP000190541">
    <property type="component" value="Unassembled WGS sequence"/>
</dbReference>
<keyword evidence="4 6" id="KW-1133">Transmembrane helix</keyword>
<sequence length="119" mass="13364">MAKSLEKQALFRHQYCRTGNERRVKEIGIRKVLGASVSSIVGLLSASFTTLVLIAAVLAFPAAWWLMHKWLDNFAYRIDVPLHLFALTGLFTLYSMLAVVGFRAIRAARANPVESLRDE</sequence>
<evidence type="ECO:0000256" key="3">
    <source>
        <dbReference type="ARBA" id="ARBA00022692"/>
    </source>
</evidence>
<dbReference type="AlphaFoldDB" id="A0A1T5EAL0"/>
<dbReference type="PANTHER" id="PTHR30572:SF18">
    <property type="entry name" value="ABC-TYPE MACROLIDE FAMILY EXPORT SYSTEM PERMEASE COMPONENT 2"/>
    <property type="match status" value="1"/>
</dbReference>
<dbReference type="GO" id="GO:0022857">
    <property type="term" value="F:transmembrane transporter activity"/>
    <property type="evidence" value="ECO:0007669"/>
    <property type="project" value="TreeGrafter"/>
</dbReference>
<evidence type="ECO:0000259" key="7">
    <source>
        <dbReference type="Pfam" id="PF02687"/>
    </source>
</evidence>
<feature type="domain" description="ABC3 transporter permease C-terminal" evidence="7">
    <location>
        <begin position="21"/>
        <end position="111"/>
    </location>
</feature>
<organism evidence="8 9">
    <name type="scientific">Parapedobacter luteus</name>
    <dbReference type="NCBI Taxonomy" id="623280"/>
    <lineage>
        <taxon>Bacteria</taxon>
        <taxon>Pseudomonadati</taxon>
        <taxon>Bacteroidota</taxon>
        <taxon>Sphingobacteriia</taxon>
        <taxon>Sphingobacteriales</taxon>
        <taxon>Sphingobacteriaceae</taxon>
        <taxon>Parapedobacter</taxon>
    </lineage>
</organism>
<dbReference type="Pfam" id="PF02687">
    <property type="entry name" value="FtsX"/>
    <property type="match status" value="1"/>
</dbReference>
<dbReference type="InterPro" id="IPR050250">
    <property type="entry name" value="Macrolide_Exporter_MacB"/>
</dbReference>
<feature type="transmembrane region" description="Helical" evidence="6">
    <location>
        <begin position="80"/>
        <end position="102"/>
    </location>
</feature>
<keyword evidence="9" id="KW-1185">Reference proteome</keyword>
<dbReference type="STRING" id="623280.SAMN05660226_03219"/>
<keyword evidence="5 6" id="KW-0472">Membrane</keyword>
<dbReference type="GO" id="GO:0005886">
    <property type="term" value="C:plasma membrane"/>
    <property type="evidence" value="ECO:0007669"/>
    <property type="project" value="UniProtKB-SubCell"/>
</dbReference>
<feature type="transmembrane region" description="Helical" evidence="6">
    <location>
        <begin position="32"/>
        <end position="60"/>
    </location>
</feature>
<evidence type="ECO:0000313" key="8">
    <source>
        <dbReference type="EMBL" id="SKB81082.1"/>
    </source>
</evidence>
<evidence type="ECO:0000313" key="9">
    <source>
        <dbReference type="Proteomes" id="UP000190541"/>
    </source>
</evidence>
<name>A0A1T5EAL0_9SPHI</name>
<dbReference type="OrthoDB" id="1451596at2"/>